<dbReference type="Pfam" id="PF00931">
    <property type="entry name" value="NB-ARC"/>
    <property type="match status" value="1"/>
</dbReference>
<dbReference type="InterPro" id="IPR002182">
    <property type="entry name" value="NB-ARC"/>
</dbReference>
<dbReference type="Pfam" id="PF18052">
    <property type="entry name" value="Rx_N"/>
    <property type="match status" value="1"/>
</dbReference>
<dbReference type="PANTHER" id="PTHR36766">
    <property type="entry name" value="PLANT BROAD-SPECTRUM MILDEW RESISTANCE PROTEIN RPW8"/>
    <property type="match status" value="1"/>
</dbReference>
<evidence type="ECO:0000259" key="5">
    <source>
        <dbReference type="Pfam" id="PF00931"/>
    </source>
</evidence>
<dbReference type="InterPro" id="IPR041118">
    <property type="entry name" value="Rx_N"/>
</dbReference>
<feature type="domain" description="NB-ARC" evidence="5">
    <location>
        <begin position="116"/>
        <end position="270"/>
    </location>
</feature>
<dbReference type="Gene3D" id="3.40.50.300">
    <property type="entry name" value="P-loop containing nucleotide triphosphate hydrolases"/>
    <property type="match status" value="1"/>
</dbReference>
<dbReference type="GO" id="GO:0006952">
    <property type="term" value="P:defense response"/>
    <property type="evidence" value="ECO:0007669"/>
    <property type="project" value="UniProtKB-KW"/>
</dbReference>
<evidence type="ECO:0000256" key="2">
    <source>
        <dbReference type="ARBA" id="ARBA00022741"/>
    </source>
</evidence>
<evidence type="ECO:0000259" key="6">
    <source>
        <dbReference type="Pfam" id="PF18052"/>
    </source>
</evidence>
<name>A0A2P5WDV1_GOSBA</name>
<keyword evidence="2" id="KW-0547">Nucleotide-binding</keyword>
<dbReference type="Gene3D" id="1.10.8.430">
    <property type="entry name" value="Helical domain of apoptotic protease-activating factors"/>
    <property type="match status" value="1"/>
</dbReference>
<keyword evidence="3" id="KW-0611">Plant defense</keyword>
<dbReference type="OrthoDB" id="1708560at2759"/>
<dbReference type="GO" id="GO:0005524">
    <property type="term" value="F:ATP binding"/>
    <property type="evidence" value="ECO:0007669"/>
    <property type="project" value="UniProtKB-KW"/>
</dbReference>
<keyword evidence="1" id="KW-0677">Repeat</keyword>
<feature type="domain" description="Disease resistance N-terminal" evidence="6">
    <location>
        <begin position="12"/>
        <end position="102"/>
    </location>
</feature>
<reference evidence="7 8" key="1">
    <citation type="submission" date="2015-01" db="EMBL/GenBank/DDBJ databases">
        <title>Genome of allotetraploid Gossypium barbadense reveals genomic plasticity and fiber elongation in cotton evolution.</title>
        <authorList>
            <person name="Chen X."/>
            <person name="Liu X."/>
            <person name="Zhao B."/>
            <person name="Zheng H."/>
            <person name="Hu Y."/>
            <person name="Lu G."/>
            <person name="Yang C."/>
            <person name="Chen J."/>
            <person name="Shan C."/>
            <person name="Zhang L."/>
            <person name="Zhou Y."/>
            <person name="Wang L."/>
            <person name="Guo W."/>
            <person name="Bai Y."/>
            <person name="Ruan J."/>
            <person name="Shangguan X."/>
            <person name="Mao Y."/>
            <person name="Jiang J."/>
            <person name="Zhu Y."/>
            <person name="Lei J."/>
            <person name="Kang H."/>
            <person name="Chen S."/>
            <person name="He X."/>
            <person name="Wang R."/>
            <person name="Wang Y."/>
            <person name="Chen J."/>
            <person name="Wang L."/>
            <person name="Yu S."/>
            <person name="Wang B."/>
            <person name="Wei J."/>
            <person name="Song S."/>
            <person name="Lu X."/>
            <person name="Gao Z."/>
            <person name="Gu W."/>
            <person name="Deng X."/>
            <person name="Ma D."/>
            <person name="Wang S."/>
            <person name="Liang W."/>
            <person name="Fang L."/>
            <person name="Cai C."/>
            <person name="Zhu X."/>
            <person name="Zhou B."/>
            <person name="Zhang Y."/>
            <person name="Chen Z."/>
            <person name="Xu S."/>
            <person name="Zhu R."/>
            <person name="Wang S."/>
            <person name="Zhang T."/>
            <person name="Zhao G."/>
        </authorList>
    </citation>
    <scope>NUCLEOTIDE SEQUENCE [LARGE SCALE GENOMIC DNA]</scope>
    <source>
        <strain evidence="8">cv. Xinhai21</strain>
        <tissue evidence="7">Leaf</tissue>
    </source>
</reference>
<sequence length="353" mass="40004">MDCGTAVVVENIISSLLETLSEELVSPMLLEFASKEKLHNHFNNWQTILLKIQAVLEDAEDRQFTERLVKIWLNELKDLAYDLEDVLDDFSTVALRQKESERDFIINKLLFGEEESCEGGVRVIPIVGMGGLGKTTLAQLVYNDDRVKTFFKLRAWVCVSEEFDIVRVMQTLLESLTSMASDKNDLNELQVEVKKKLSKNRFLIVLDDVWNENYNDWMALRSPFEAGSPESKIIVTTRNQPVASTMGTVSAYQLKEMSYDHCLSLFAQHALGSTNFDNHPNLKVVGEAIVKRCKGLPLAVKTLAAYCAATTGYHESGRYTPNSKDNGITQKKIVSILLSLRLSYYCNPYRFSF</sequence>
<evidence type="ECO:0008006" key="9">
    <source>
        <dbReference type="Google" id="ProtNLM"/>
    </source>
</evidence>
<proteinExistence type="predicted"/>
<gene>
    <name evidence="7" type="ORF">GOBAR_AA31426</name>
</gene>
<dbReference type="EMBL" id="KZ668003">
    <property type="protein sequence ID" value="PPR89256.1"/>
    <property type="molecule type" value="Genomic_DNA"/>
</dbReference>
<dbReference type="PRINTS" id="PR00364">
    <property type="entry name" value="DISEASERSIST"/>
</dbReference>
<evidence type="ECO:0000256" key="3">
    <source>
        <dbReference type="ARBA" id="ARBA00022821"/>
    </source>
</evidence>
<dbReference type="AlphaFoldDB" id="A0A2P5WDV1"/>
<dbReference type="FunFam" id="3.40.50.300:FF:001091">
    <property type="entry name" value="Probable disease resistance protein At1g61300"/>
    <property type="match status" value="1"/>
</dbReference>
<evidence type="ECO:0000256" key="4">
    <source>
        <dbReference type="ARBA" id="ARBA00022840"/>
    </source>
</evidence>
<evidence type="ECO:0000313" key="8">
    <source>
        <dbReference type="Proteomes" id="UP000239757"/>
    </source>
</evidence>
<dbReference type="InterPro" id="IPR027417">
    <property type="entry name" value="P-loop_NTPase"/>
</dbReference>
<dbReference type="Proteomes" id="UP000239757">
    <property type="component" value="Unassembled WGS sequence"/>
</dbReference>
<organism evidence="7 8">
    <name type="scientific">Gossypium barbadense</name>
    <name type="common">Sea Island cotton</name>
    <name type="synonym">Hibiscus barbadensis</name>
    <dbReference type="NCBI Taxonomy" id="3634"/>
    <lineage>
        <taxon>Eukaryota</taxon>
        <taxon>Viridiplantae</taxon>
        <taxon>Streptophyta</taxon>
        <taxon>Embryophyta</taxon>
        <taxon>Tracheophyta</taxon>
        <taxon>Spermatophyta</taxon>
        <taxon>Magnoliopsida</taxon>
        <taxon>eudicotyledons</taxon>
        <taxon>Gunneridae</taxon>
        <taxon>Pentapetalae</taxon>
        <taxon>rosids</taxon>
        <taxon>malvids</taxon>
        <taxon>Malvales</taxon>
        <taxon>Malvaceae</taxon>
        <taxon>Malvoideae</taxon>
        <taxon>Gossypium</taxon>
    </lineage>
</organism>
<dbReference type="GO" id="GO:0043531">
    <property type="term" value="F:ADP binding"/>
    <property type="evidence" value="ECO:0007669"/>
    <property type="project" value="InterPro"/>
</dbReference>
<keyword evidence="4" id="KW-0067">ATP-binding</keyword>
<accession>A0A2P5WDV1</accession>
<evidence type="ECO:0000313" key="7">
    <source>
        <dbReference type="EMBL" id="PPR89256.1"/>
    </source>
</evidence>
<dbReference type="PANTHER" id="PTHR36766:SF72">
    <property type="entry name" value="DISEASE RESISTANCE RPP13-LIKE PROTEIN 1"/>
    <property type="match status" value="1"/>
</dbReference>
<dbReference type="InterPro" id="IPR042197">
    <property type="entry name" value="Apaf_helical"/>
</dbReference>
<dbReference type="SUPFAM" id="SSF52540">
    <property type="entry name" value="P-loop containing nucleoside triphosphate hydrolases"/>
    <property type="match status" value="1"/>
</dbReference>
<evidence type="ECO:0000256" key="1">
    <source>
        <dbReference type="ARBA" id="ARBA00022737"/>
    </source>
</evidence>
<protein>
    <recommendedName>
        <fullName evidence="9">NB-ARC domain-containing protein</fullName>
    </recommendedName>
</protein>